<feature type="region of interest" description="Disordered" evidence="1">
    <location>
        <begin position="560"/>
        <end position="581"/>
    </location>
</feature>
<dbReference type="EMBL" id="MWPZ01000001">
    <property type="protein sequence ID" value="TID07433.1"/>
    <property type="molecule type" value="Genomic_DNA"/>
</dbReference>
<feature type="compositionally biased region" description="Low complexity" evidence="1">
    <location>
        <begin position="479"/>
        <end position="491"/>
    </location>
</feature>
<feature type="compositionally biased region" description="Basic and acidic residues" evidence="1">
    <location>
        <begin position="271"/>
        <end position="298"/>
    </location>
</feature>
<feature type="compositionally biased region" description="Basic and acidic residues" evidence="1">
    <location>
        <begin position="120"/>
        <end position="137"/>
    </location>
</feature>
<feature type="region of interest" description="Disordered" evidence="1">
    <location>
        <begin position="365"/>
        <end position="497"/>
    </location>
</feature>
<feature type="compositionally biased region" description="Basic and acidic residues" evidence="1">
    <location>
        <begin position="425"/>
        <end position="436"/>
    </location>
</feature>
<evidence type="ECO:0000313" key="2">
    <source>
        <dbReference type="EMBL" id="TID07433.1"/>
    </source>
</evidence>
<reference evidence="2 3" key="1">
    <citation type="journal article" date="2019" name="Genome Biol. Evol.">
        <title>Genomic Plasticity Mediated by Transposable Elements in the Plant Pathogenic Fungus Colletotrichum higginsianum.</title>
        <authorList>
            <person name="Tsushima A."/>
            <person name="Gan P."/>
            <person name="Kumakura N."/>
            <person name="Narusaka M."/>
            <person name="Takano Y."/>
            <person name="Narusaka Y."/>
            <person name="Shirasu K."/>
        </authorList>
    </citation>
    <scope>NUCLEOTIDE SEQUENCE [LARGE SCALE GENOMIC DNA]</scope>
    <source>
        <strain evidence="2 3">MAFF305635-RFP</strain>
    </source>
</reference>
<gene>
    <name evidence="2" type="ORF">CH35J_001202</name>
</gene>
<organism evidence="2 3">
    <name type="scientific">Colletotrichum higginsianum</name>
    <dbReference type="NCBI Taxonomy" id="80884"/>
    <lineage>
        <taxon>Eukaryota</taxon>
        <taxon>Fungi</taxon>
        <taxon>Dikarya</taxon>
        <taxon>Ascomycota</taxon>
        <taxon>Pezizomycotina</taxon>
        <taxon>Sordariomycetes</taxon>
        <taxon>Hypocreomycetidae</taxon>
        <taxon>Glomerellales</taxon>
        <taxon>Glomerellaceae</taxon>
        <taxon>Colletotrichum</taxon>
        <taxon>Colletotrichum destructivum species complex</taxon>
    </lineage>
</organism>
<proteinExistence type="predicted"/>
<dbReference type="AlphaFoldDB" id="A0A4T0WKJ8"/>
<evidence type="ECO:0000256" key="1">
    <source>
        <dbReference type="SAM" id="MobiDB-lite"/>
    </source>
</evidence>
<evidence type="ECO:0000313" key="3">
    <source>
        <dbReference type="Proteomes" id="UP000305883"/>
    </source>
</evidence>
<protein>
    <submittedName>
        <fullName evidence="2">Uncharacterized protein</fullName>
    </submittedName>
</protein>
<comment type="caution">
    <text evidence="2">The sequence shown here is derived from an EMBL/GenBank/DDBJ whole genome shotgun (WGS) entry which is preliminary data.</text>
</comment>
<feature type="compositionally biased region" description="Polar residues" evidence="1">
    <location>
        <begin position="383"/>
        <end position="412"/>
    </location>
</feature>
<feature type="compositionally biased region" description="Polar residues" evidence="1">
    <location>
        <begin position="152"/>
        <end position="164"/>
    </location>
</feature>
<dbReference type="OrthoDB" id="2420608at2759"/>
<dbReference type="Proteomes" id="UP000305883">
    <property type="component" value="Unassembled WGS sequence"/>
</dbReference>
<name>A0A4T0WKJ8_9PEZI</name>
<accession>A0A4T0WKJ8</accession>
<feature type="region of interest" description="Disordered" evidence="1">
    <location>
        <begin position="271"/>
        <end position="311"/>
    </location>
</feature>
<sequence length="628" mass="67264">MSPPVEVFDEQVEGRPVSNTAGLDTAQTITSFVTDEEAQERRKQRIVVELFSKRPSADEITEAEDPEDTDVFALTEQDMTLASGLSGLTVSENRRSPERPVAQRALVGASHDANALVEAPTEKAPEPPRDGFTRHQIDPSYAFSDDEDGIPTTRSRPNRSQKQSVDVPVTVKPAKPVSATAAEPSEEAFVSGGSEDQHGAEVQLEAEADNAESSPVGDKSITDEPAGMDVDDSEEQVSKQTAAPAWHLDPDGCRASEALVDIDAAAMLKTVDDPPKECQPADKVQTESLEKSEAKAEDGDPAEDFQQTDGEEVLEPFTIPLGLDKIDETSASEVDTGTEAMDFELPILPPPPTESPAPMGILFAAPRRSRPSSAIRPSHVGMSATSPMRNLNLQSSSPLKKYGNPSSFSSAKAHTVVRPYPSASPERKRNPRKREPTAGQPLGSASESPHSEAVDVSAAPAVGEPLPRPKPLRKRRQPKTPTTPSSRQTPLAAKGLSSNKRSIISLLSDNEDELTLDLFKTWTSSGGTHGDRKRTTSYTPVLLAGPETKITTPMKQRIVAASDGGDGTGSGTATTKGRKRKAAWAFATPTKVHFGSPSGSLIRTPGGNMRRCGEEGFRCDRDFCFTCL</sequence>
<feature type="region of interest" description="Disordered" evidence="1">
    <location>
        <begin position="112"/>
        <end position="251"/>
    </location>
</feature>